<dbReference type="EMBL" id="LNIX01000037">
    <property type="protein sequence ID" value="OXA39829.1"/>
    <property type="molecule type" value="Genomic_DNA"/>
</dbReference>
<dbReference type="Proteomes" id="UP000198287">
    <property type="component" value="Unassembled WGS sequence"/>
</dbReference>
<keyword evidence="1" id="KW-1133">Transmembrane helix</keyword>
<feature type="transmembrane region" description="Helical" evidence="1">
    <location>
        <begin position="146"/>
        <end position="170"/>
    </location>
</feature>
<keyword evidence="1" id="KW-0472">Membrane</keyword>
<keyword evidence="3" id="KW-1185">Reference proteome</keyword>
<keyword evidence="1" id="KW-0812">Transmembrane</keyword>
<evidence type="ECO:0000313" key="3">
    <source>
        <dbReference type="Proteomes" id="UP000198287"/>
    </source>
</evidence>
<name>A0A226D3N2_FOLCA</name>
<accession>A0A226D3N2</accession>
<reference evidence="2 3" key="1">
    <citation type="submission" date="2015-12" db="EMBL/GenBank/DDBJ databases">
        <title>The genome of Folsomia candida.</title>
        <authorList>
            <person name="Faddeeva A."/>
            <person name="Derks M.F."/>
            <person name="Anvar Y."/>
            <person name="Smit S."/>
            <person name="Van Straalen N."/>
            <person name="Roelofs D."/>
        </authorList>
    </citation>
    <scope>NUCLEOTIDE SEQUENCE [LARGE SCALE GENOMIC DNA]</scope>
    <source>
        <strain evidence="2 3">VU population</strain>
        <tissue evidence="2">Whole body</tissue>
    </source>
</reference>
<gene>
    <name evidence="2" type="ORF">Fcan01_25508</name>
</gene>
<comment type="caution">
    <text evidence="2">The sequence shown here is derived from an EMBL/GenBank/DDBJ whole genome shotgun (WGS) entry which is preliminary data.</text>
</comment>
<sequence length="209" mass="24306">MLEYFISWWTTPQLVEYLNDWNEIQGEFLNQKFGNIDVIKFRNKFSTIYFFVTVGSSAVFLLMSDVHFLDDFPIFFVIRETSCVLSTIAYVTDDIKVVLMLKCVERGFSEIHKQIQATNFTSKVQLRNPHKLILMIRSQAESIGKYLTISQLLSIMFSIYIASATVYICVKLVTSSEWNAEYYAVIGQMSFFSVFHCTEFCSKFGLRQI</sequence>
<feature type="transmembrane region" description="Helical" evidence="1">
    <location>
        <begin position="48"/>
        <end position="68"/>
    </location>
</feature>
<proteinExistence type="predicted"/>
<evidence type="ECO:0000313" key="2">
    <source>
        <dbReference type="EMBL" id="OXA39829.1"/>
    </source>
</evidence>
<organism evidence="2 3">
    <name type="scientific">Folsomia candida</name>
    <name type="common">Springtail</name>
    <dbReference type="NCBI Taxonomy" id="158441"/>
    <lineage>
        <taxon>Eukaryota</taxon>
        <taxon>Metazoa</taxon>
        <taxon>Ecdysozoa</taxon>
        <taxon>Arthropoda</taxon>
        <taxon>Hexapoda</taxon>
        <taxon>Collembola</taxon>
        <taxon>Entomobryomorpha</taxon>
        <taxon>Isotomoidea</taxon>
        <taxon>Isotomidae</taxon>
        <taxon>Proisotominae</taxon>
        <taxon>Folsomia</taxon>
    </lineage>
</organism>
<evidence type="ECO:0000256" key="1">
    <source>
        <dbReference type="SAM" id="Phobius"/>
    </source>
</evidence>
<dbReference type="AlphaFoldDB" id="A0A226D3N2"/>
<protein>
    <submittedName>
        <fullName evidence="2">Uncharacterized protein</fullName>
    </submittedName>
</protein>